<dbReference type="OrthoDB" id="9802805at2"/>
<accession>A0A368P4B1</accession>
<gene>
    <name evidence="8" type="ORF">DU428_10325</name>
</gene>
<dbReference type="PANTHER" id="PTHR12992">
    <property type="entry name" value="NUDIX HYDROLASE"/>
    <property type="match status" value="1"/>
</dbReference>
<dbReference type="Gene3D" id="3.90.79.10">
    <property type="entry name" value="Nucleoside Triphosphate Pyrophosphohydrolase"/>
    <property type="match status" value="1"/>
</dbReference>
<comment type="cofactor">
    <cofactor evidence="1">
        <name>Mn(2+)</name>
        <dbReference type="ChEBI" id="CHEBI:29035"/>
    </cofactor>
</comment>
<evidence type="ECO:0000256" key="4">
    <source>
        <dbReference type="ARBA" id="ARBA00022801"/>
    </source>
</evidence>
<reference evidence="8 9" key="1">
    <citation type="submission" date="2018-07" db="EMBL/GenBank/DDBJ databases">
        <title>Oceanihabitans testaceum sp. nov., isolated from marine sediment.</title>
        <authorList>
            <person name="Li C.-M."/>
        </authorList>
    </citation>
    <scope>NUCLEOTIDE SEQUENCE [LARGE SCALE GENOMIC DNA]</scope>
    <source>
        <strain evidence="8 9">S9-10</strain>
    </source>
</reference>
<evidence type="ECO:0000259" key="7">
    <source>
        <dbReference type="PROSITE" id="PS51462"/>
    </source>
</evidence>
<comment type="cofactor">
    <cofactor evidence="2">
        <name>Mg(2+)</name>
        <dbReference type="ChEBI" id="CHEBI:18420"/>
    </cofactor>
</comment>
<evidence type="ECO:0000313" key="8">
    <source>
        <dbReference type="EMBL" id="RCU56745.1"/>
    </source>
</evidence>
<dbReference type="InterPro" id="IPR000086">
    <property type="entry name" value="NUDIX_hydrolase_dom"/>
</dbReference>
<sequence length="213" mass="24267">MNFNQFLKARSKISNLPLPAEASQFKMSPPFRAALAKKQQDKIKFAKQSAVLALFYPDHEEETKLVLILRKSYKGVHSAQVGFPGGKVEETDVSLQHTALRETEEEVGMPMQDVKVIKALTQMYIPPSNFYVHPFIGYTDYTPNFVKEESEVEDILEVSLQQFLDDRNVVIERVSTSYNREVEVPAFKLNDHVVWGATAMMLSEIKDLLKQAL</sequence>
<protein>
    <submittedName>
        <fullName evidence="8">CoA pyrophosphatase</fullName>
    </submittedName>
</protein>
<proteinExistence type="predicted"/>
<dbReference type="GO" id="GO:0046872">
    <property type="term" value="F:metal ion binding"/>
    <property type="evidence" value="ECO:0007669"/>
    <property type="project" value="UniProtKB-KW"/>
</dbReference>
<dbReference type="SUPFAM" id="SSF55811">
    <property type="entry name" value="Nudix"/>
    <property type="match status" value="1"/>
</dbReference>
<keyword evidence="6" id="KW-0464">Manganese</keyword>
<evidence type="ECO:0000256" key="1">
    <source>
        <dbReference type="ARBA" id="ARBA00001936"/>
    </source>
</evidence>
<evidence type="ECO:0000256" key="3">
    <source>
        <dbReference type="ARBA" id="ARBA00022723"/>
    </source>
</evidence>
<comment type="caution">
    <text evidence="8">The sequence shown here is derived from an EMBL/GenBank/DDBJ whole genome shotgun (WGS) entry which is preliminary data.</text>
</comment>
<evidence type="ECO:0000256" key="6">
    <source>
        <dbReference type="ARBA" id="ARBA00023211"/>
    </source>
</evidence>
<dbReference type="Proteomes" id="UP000252249">
    <property type="component" value="Unassembled WGS sequence"/>
</dbReference>
<evidence type="ECO:0000256" key="2">
    <source>
        <dbReference type="ARBA" id="ARBA00001946"/>
    </source>
</evidence>
<dbReference type="GO" id="GO:0010945">
    <property type="term" value="F:coenzyme A diphosphatase activity"/>
    <property type="evidence" value="ECO:0007669"/>
    <property type="project" value="InterPro"/>
</dbReference>
<keyword evidence="9" id="KW-1185">Reference proteome</keyword>
<dbReference type="EMBL" id="QPIG01000004">
    <property type="protein sequence ID" value="RCU56745.1"/>
    <property type="molecule type" value="Genomic_DNA"/>
</dbReference>
<keyword evidence="5" id="KW-0460">Magnesium</keyword>
<evidence type="ECO:0000256" key="5">
    <source>
        <dbReference type="ARBA" id="ARBA00022842"/>
    </source>
</evidence>
<feature type="domain" description="Nudix hydrolase" evidence="7">
    <location>
        <begin position="46"/>
        <end position="181"/>
    </location>
</feature>
<evidence type="ECO:0000313" key="9">
    <source>
        <dbReference type="Proteomes" id="UP000252249"/>
    </source>
</evidence>
<name>A0A368P4B1_9FLAO</name>
<dbReference type="InterPro" id="IPR045121">
    <property type="entry name" value="CoAse"/>
</dbReference>
<dbReference type="AlphaFoldDB" id="A0A368P4B1"/>
<dbReference type="CDD" id="cd03426">
    <property type="entry name" value="NUDIX_CoAse_Nudt7"/>
    <property type="match status" value="1"/>
</dbReference>
<dbReference type="PANTHER" id="PTHR12992:SF11">
    <property type="entry name" value="MITOCHONDRIAL COENZYME A DIPHOSPHATASE NUDT8"/>
    <property type="match status" value="1"/>
</dbReference>
<dbReference type="RefSeq" id="WP_113966315.1">
    <property type="nucleotide sequence ID" value="NZ_QNRP01000004.1"/>
</dbReference>
<keyword evidence="4" id="KW-0378">Hydrolase</keyword>
<dbReference type="PROSITE" id="PS51462">
    <property type="entry name" value="NUDIX"/>
    <property type="match status" value="1"/>
</dbReference>
<dbReference type="InterPro" id="IPR015797">
    <property type="entry name" value="NUDIX_hydrolase-like_dom_sf"/>
</dbReference>
<organism evidence="8 9">
    <name type="scientific">Oceanihabitans sediminis</name>
    <dbReference type="NCBI Taxonomy" id="1812012"/>
    <lineage>
        <taxon>Bacteria</taxon>
        <taxon>Pseudomonadati</taxon>
        <taxon>Bacteroidota</taxon>
        <taxon>Flavobacteriia</taxon>
        <taxon>Flavobacteriales</taxon>
        <taxon>Flavobacteriaceae</taxon>
        <taxon>Oceanihabitans</taxon>
    </lineage>
</organism>
<keyword evidence="3" id="KW-0479">Metal-binding</keyword>
<dbReference type="Pfam" id="PF00293">
    <property type="entry name" value="NUDIX"/>
    <property type="match status" value="1"/>
</dbReference>